<dbReference type="InterPro" id="IPR017892">
    <property type="entry name" value="Pkinase_C"/>
</dbReference>
<dbReference type="Pfam" id="PF00130">
    <property type="entry name" value="C1_1"/>
    <property type="match status" value="1"/>
</dbReference>
<organism evidence="31 32">
    <name type="scientific">Elachura formosa</name>
    <name type="common">spotted wren-babbler</name>
    <dbReference type="NCBI Taxonomy" id="1463973"/>
    <lineage>
        <taxon>Eukaryota</taxon>
        <taxon>Metazoa</taxon>
        <taxon>Chordata</taxon>
        <taxon>Craniata</taxon>
        <taxon>Vertebrata</taxon>
        <taxon>Euteleostomi</taxon>
        <taxon>Archelosauria</taxon>
        <taxon>Archosauria</taxon>
        <taxon>Dinosauria</taxon>
        <taxon>Saurischia</taxon>
        <taxon>Theropoda</taxon>
        <taxon>Coelurosauria</taxon>
        <taxon>Aves</taxon>
        <taxon>Neognathae</taxon>
        <taxon>Neoaves</taxon>
        <taxon>Telluraves</taxon>
        <taxon>Australaves</taxon>
        <taxon>Passeriformes</taxon>
        <taxon>Elachuridae</taxon>
        <taxon>Elachura</taxon>
    </lineage>
</organism>
<comment type="subcellular location">
    <subcellularLocation>
        <location evidence="3">Cell projection</location>
        <location evidence="3">Lamellipodium</location>
    </subcellularLocation>
    <subcellularLocation>
        <location evidence="2">Cytoplasm</location>
    </subcellularLocation>
</comment>
<feature type="domain" description="AGC-kinase C-terminal" evidence="30">
    <location>
        <begin position="344"/>
        <end position="414"/>
    </location>
</feature>
<dbReference type="InterPro" id="IPR002219">
    <property type="entry name" value="PKC_DAG/PE"/>
</dbReference>
<feature type="compositionally biased region" description="Low complexity" evidence="24">
    <location>
        <begin position="1624"/>
        <end position="1639"/>
    </location>
</feature>
<dbReference type="GO" id="GO:0005737">
    <property type="term" value="C:cytoplasm"/>
    <property type="evidence" value="ECO:0007669"/>
    <property type="project" value="UniProtKB-SubCell"/>
</dbReference>
<dbReference type="InterPro" id="IPR057529">
    <property type="entry name" value="MRCK/ROCK_PH"/>
</dbReference>
<dbReference type="PANTHER" id="PTHR22988:SF31">
    <property type="entry name" value="SERINE_THREONINE-PROTEIN KINASE MRCK ALPHA"/>
    <property type="match status" value="1"/>
</dbReference>
<dbReference type="SUPFAM" id="SSF56112">
    <property type="entry name" value="Protein kinase-like (PK-like)"/>
    <property type="match status" value="1"/>
</dbReference>
<dbReference type="Gene3D" id="3.30.60.20">
    <property type="match status" value="1"/>
</dbReference>
<keyword evidence="6" id="KW-0963">Cytoplasm</keyword>
<dbReference type="InterPro" id="IPR000961">
    <property type="entry name" value="AGC-kinase_C"/>
</dbReference>
<dbReference type="GO" id="GO:0008270">
    <property type="term" value="F:zinc ion binding"/>
    <property type="evidence" value="ECO:0007669"/>
    <property type="project" value="UniProtKB-KW"/>
</dbReference>
<keyword evidence="10" id="KW-0479">Metal-binding</keyword>
<feature type="non-terminal residue" evidence="31">
    <location>
        <position position="1731"/>
    </location>
</feature>
<dbReference type="PROSITE" id="PS00107">
    <property type="entry name" value="PROTEIN_KINASE_ATP"/>
    <property type="match status" value="1"/>
</dbReference>
<feature type="binding site" evidence="22">
    <location>
        <position position="106"/>
    </location>
    <ligand>
        <name>ATP</name>
        <dbReference type="ChEBI" id="CHEBI:30616"/>
    </ligand>
</feature>
<dbReference type="PROSITE" id="PS50108">
    <property type="entry name" value="CRIB"/>
    <property type="match status" value="1"/>
</dbReference>
<dbReference type="PROSITE" id="PS51285">
    <property type="entry name" value="AGC_KINASE_CTER"/>
    <property type="match status" value="1"/>
</dbReference>
<evidence type="ECO:0000256" key="24">
    <source>
        <dbReference type="SAM" id="MobiDB-lite"/>
    </source>
</evidence>
<dbReference type="CDD" id="cd00132">
    <property type="entry name" value="CRIB"/>
    <property type="match status" value="1"/>
</dbReference>
<keyword evidence="15 22" id="KW-0067">ATP-binding</keyword>
<comment type="catalytic activity">
    <reaction evidence="19">
        <text>L-seryl-[protein] + ATP = O-phospho-L-seryl-[protein] + ADP + H(+)</text>
        <dbReference type="Rhea" id="RHEA:17989"/>
        <dbReference type="Rhea" id="RHEA-COMP:9863"/>
        <dbReference type="Rhea" id="RHEA-COMP:11604"/>
        <dbReference type="ChEBI" id="CHEBI:15378"/>
        <dbReference type="ChEBI" id="CHEBI:29999"/>
        <dbReference type="ChEBI" id="CHEBI:30616"/>
        <dbReference type="ChEBI" id="CHEBI:83421"/>
        <dbReference type="ChEBI" id="CHEBI:456216"/>
        <dbReference type="EC" id="2.7.11.1"/>
    </reaction>
</comment>
<dbReference type="SMART" id="SM00220">
    <property type="entry name" value="S_TKc"/>
    <property type="match status" value="1"/>
</dbReference>
<comment type="catalytic activity">
    <reaction evidence="18">
        <text>L-threonyl-[protein] + ATP = O-phospho-L-threonyl-[protein] + ADP + H(+)</text>
        <dbReference type="Rhea" id="RHEA:46608"/>
        <dbReference type="Rhea" id="RHEA-COMP:11060"/>
        <dbReference type="Rhea" id="RHEA-COMP:11605"/>
        <dbReference type="ChEBI" id="CHEBI:15378"/>
        <dbReference type="ChEBI" id="CHEBI:30013"/>
        <dbReference type="ChEBI" id="CHEBI:30616"/>
        <dbReference type="ChEBI" id="CHEBI:61977"/>
        <dbReference type="ChEBI" id="CHEBI:456216"/>
        <dbReference type="EC" id="2.7.11.1"/>
    </reaction>
</comment>
<dbReference type="PROSITE" id="PS50219">
    <property type="entry name" value="CNH"/>
    <property type="match status" value="1"/>
</dbReference>
<dbReference type="Gene3D" id="2.30.29.30">
    <property type="entry name" value="Pleckstrin-homology domain (PH domain)/Phosphotyrosine-binding domain (PTB)"/>
    <property type="match status" value="1"/>
</dbReference>
<proteinExistence type="inferred from homology"/>
<dbReference type="Gene3D" id="1.20.5.340">
    <property type="match status" value="1"/>
</dbReference>
<protein>
    <recommendedName>
        <fullName evidence="20">Serine/threonine-protein kinase MRCK alpha</fullName>
        <ecNumber evidence="5">2.7.11.1</ecNumber>
    </recommendedName>
    <alternativeName>
        <fullName evidence="21">CDC42-binding protein kinase alpha</fullName>
    </alternativeName>
</protein>
<evidence type="ECO:0000259" key="29">
    <source>
        <dbReference type="PROSITE" id="PS50219"/>
    </source>
</evidence>
<evidence type="ECO:0000259" key="30">
    <source>
        <dbReference type="PROSITE" id="PS51285"/>
    </source>
</evidence>
<evidence type="ECO:0000256" key="20">
    <source>
        <dbReference type="ARBA" id="ARBA00073692"/>
    </source>
</evidence>
<dbReference type="Pfam" id="PF25346">
    <property type="entry name" value="PH_MRCK"/>
    <property type="match status" value="1"/>
</dbReference>
<dbReference type="InterPro" id="IPR000719">
    <property type="entry name" value="Prot_kinase_dom"/>
</dbReference>
<dbReference type="SUPFAM" id="SSF50978">
    <property type="entry name" value="WD40 repeat-like"/>
    <property type="match status" value="1"/>
</dbReference>
<dbReference type="Proteomes" id="UP000623542">
    <property type="component" value="Unassembled WGS sequence"/>
</dbReference>
<keyword evidence="13 31" id="KW-0418">Kinase</keyword>
<dbReference type="FunFam" id="1.10.510.10:FF:000014">
    <property type="entry name" value="Non-specific serine/threonine protein kinase"/>
    <property type="match status" value="1"/>
</dbReference>
<dbReference type="CDD" id="cd20864">
    <property type="entry name" value="C1_MRCKalpha"/>
    <property type="match status" value="1"/>
</dbReference>
<feature type="domain" description="CRIB" evidence="28">
    <location>
        <begin position="1570"/>
        <end position="1583"/>
    </location>
</feature>
<dbReference type="FunFam" id="1.20.5.340:FF:000010">
    <property type="entry name" value="Non-specific serine/threonine protein kinase"/>
    <property type="match status" value="1"/>
</dbReference>
<dbReference type="SMART" id="SM00109">
    <property type="entry name" value="C1"/>
    <property type="match status" value="1"/>
</dbReference>
<comment type="cofactor">
    <cofactor evidence="1">
        <name>Mg(2+)</name>
        <dbReference type="ChEBI" id="CHEBI:18420"/>
    </cofactor>
</comment>
<gene>
    <name evidence="31" type="primary">Cdc42bpa</name>
    <name evidence="31" type="ORF">ELAFOR_R11675</name>
</gene>
<dbReference type="InterPro" id="IPR000095">
    <property type="entry name" value="CRIB_dom"/>
</dbReference>
<feature type="compositionally biased region" description="Low complexity" evidence="24">
    <location>
        <begin position="1663"/>
        <end position="1679"/>
    </location>
</feature>
<dbReference type="InterPro" id="IPR011009">
    <property type="entry name" value="Kinase-like_dom_sf"/>
</dbReference>
<dbReference type="SMART" id="SM00133">
    <property type="entry name" value="S_TK_X"/>
    <property type="match status" value="1"/>
</dbReference>
<dbReference type="GO" id="GO:0042641">
    <property type="term" value="C:actomyosin"/>
    <property type="evidence" value="ECO:0007669"/>
    <property type="project" value="TreeGrafter"/>
</dbReference>
<dbReference type="GO" id="GO:0005524">
    <property type="term" value="F:ATP binding"/>
    <property type="evidence" value="ECO:0007669"/>
    <property type="project" value="UniProtKB-UniRule"/>
</dbReference>
<feature type="region of interest" description="Disordered" evidence="24">
    <location>
        <begin position="638"/>
        <end position="661"/>
    </location>
</feature>
<dbReference type="PROSITE" id="PS50011">
    <property type="entry name" value="PROTEIN_KINASE_DOM"/>
    <property type="match status" value="1"/>
</dbReference>
<feature type="compositionally biased region" description="Basic and acidic residues" evidence="24">
    <location>
        <begin position="550"/>
        <end position="570"/>
    </location>
</feature>
<accession>A0A851U5V7</accession>
<dbReference type="Pfam" id="PF08826">
    <property type="entry name" value="DMPK_coil"/>
    <property type="match status" value="1"/>
</dbReference>
<evidence type="ECO:0000313" key="31">
    <source>
        <dbReference type="EMBL" id="NXD23458.1"/>
    </source>
</evidence>
<evidence type="ECO:0000256" key="12">
    <source>
        <dbReference type="ARBA" id="ARBA00022771"/>
    </source>
</evidence>
<evidence type="ECO:0000256" key="23">
    <source>
        <dbReference type="SAM" id="Coils"/>
    </source>
</evidence>
<dbReference type="Gene3D" id="1.10.510.10">
    <property type="entry name" value="Transferase(Phosphotransferase) domain 1"/>
    <property type="match status" value="1"/>
</dbReference>
<dbReference type="FunFam" id="3.30.200.20:FF:001055">
    <property type="entry name" value="Serine/threonine-protein kinase MRCK beta"/>
    <property type="match status" value="1"/>
</dbReference>
<dbReference type="Pfam" id="PF15796">
    <property type="entry name" value="KELK"/>
    <property type="match status" value="1"/>
</dbReference>
<dbReference type="InterPro" id="IPR011993">
    <property type="entry name" value="PH-like_dom_sf"/>
</dbReference>
<evidence type="ECO:0000256" key="1">
    <source>
        <dbReference type="ARBA" id="ARBA00001946"/>
    </source>
</evidence>
<dbReference type="EC" id="2.7.11.1" evidence="5"/>
<dbReference type="PROSITE" id="PS00108">
    <property type="entry name" value="PROTEIN_KINASE_ST"/>
    <property type="match status" value="1"/>
</dbReference>
<dbReference type="SMART" id="SM00233">
    <property type="entry name" value="PH"/>
    <property type="match status" value="1"/>
</dbReference>
<keyword evidence="7" id="KW-0723">Serine/threonine-protein kinase</keyword>
<evidence type="ECO:0000256" key="22">
    <source>
        <dbReference type="PROSITE-ProRule" id="PRU10141"/>
    </source>
</evidence>
<dbReference type="InterPro" id="IPR001849">
    <property type="entry name" value="PH_domain"/>
</dbReference>
<keyword evidence="11 22" id="KW-0547">Nucleotide-binding</keyword>
<evidence type="ECO:0000256" key="19">
    <source>
        <dbReference type="ARBA" id="ARBA00048679"/>
    </source>
</evidence>
<evidence type="ECO:0000259" key="27">
    <source>
        <dbReference type="PROSITE" id="PS50081"/>
    </source>
</evidence>
<dbReference type="InterPro" id="IPR014930">
    <property type="entry name" value="Myotonic_dystrophy_kinase_coil"/>
</dbReference>
<feature type="coiled-coil region" evidence="23">
    <location>
        <begin position="708"/>
        <end position="820"/>
    </location>
</feature>
<dbReference type="FunFam" id="2.30.29.30:FF:000032">
    <property type="entry name" value="Non-specific serine/threonine protein kinase"/>
    <property type="match status" value="1"/>
</dbReference>
<dbReference type="OrthoDB" id="10047816at2759"/>
<evidence type="ECO:0000256" key="6">
    <source>
        <dbReference type="ARBA" id="ARBA00022490"/>
    </source>
</evidence>
<dbReference type="PROSITE" id="PS50003">
    <property type="entry name" value="PH_DOMAIN"/>
    <property type="match status" value="1"/>
</dbReference>
<feature type="non-terminal residue" evidence="31">
    <location>
        <position position="1"/>
    </location>
</feature>
<evidence type="ECO:0000313" key="32">
    <source>
        <dbReference type="Proteomes" id="UP000623542"/>
    </source>
</evidence>
<dbReference type="GO" id="GO:0030027">
    <property type="term" value="C:lamellipodium"/>
    <property type="evidence" value="ECO:0007669"/>
    <property type="project" value="UniProtKB-SubCell"/>
</dbReference>
<dbReference type="Pfam" id="PF00069">
    <property type="entry name" value="Pkinase"/>
    <property type="match status" value="1"/>
</dbReference>
<dbReference type="SUPFAM" id="SSF50729">
    <property type="entry name" value="PH domain-like"/>
    <property type="match status" value="1"/>
</dbReference>
<comment type="caution">
    <text evidence="31">The sequence shown here is derived from an EMBL/GenBank/DDBJ whole genome shotgun (WGS) entry which is preliminary data.</text>
</comment>
<evidence type="ECO:0000256" key="11">
    <source>
        <dbReference type="ARBA" id="ARBA00022741"/>
    </source>
</evidence>
<evidence type="ECO:0000259" key="28">
    <source>
        <dbReference type="PROSITE" id="PS50108"/>
    </source>
</evidence>
<evidence type="ECO:0000256" key="3">
    <source>
        <dbReference type="ARBA" id="ARBA00004510"/>
    </source>
</evidence>
<dbReference type="Pfam" id="PF00433">
    <property type="entry name" value="Pkinase_C"/>
    <property type="match status" value="1"/>
</dbReference>
<feature type="domain" description="CNH" evidence="29">
    <location>
        <begin position="1226"/>
        <end position="1498"/>
    </location>
</feature>
<evidence type="ECO:0000256" key="16">
    <source>
        <dbReference type="ARBA" id="ARBA00023054"/>
    </source>
</evidence>
<dbReference type="FunFam" id="3.30.60.20:FF:000005">
    <property type="entry name" value="Non-specific serine/threonine protein kinase"/>
    <property type="match status" value="1"/>
</dbReference>
<feature type="coiled-coil region" evidence="23">
    <location>
        <begin position="914"/>
        <end position="941"/>
    </location>
</feature>
<evidence type="ECO:0000256" key="9">
    <source>
        <dbReference type="ARBA" id="ARBA00022679"/>
    </source>
</evidence>
<dbReference type="SUPFAM" id="SSF57889">
    <property type="entry name" value="Cysteine-rich domain"/>
    <property type="match status" value="1"/>
</dbReference>
<evidence type="ECO:0000256" key="15">
    <source>
        <dbReference type="ARBA" id="ARBA00022840"/>
    </source>
</evidence>
<keyword evidence="9" id="KW-0808">Transferase</keyword>
<keyword evidence="32" id="KW-1185">Reference proteome</keyword>
<feature type="compositionally biased region" description="Low complexity" evidence="24">
    <location>
        <begin position="1695"/>
        <end position="1706"/>
    </location>
</feature>
<name>A0A851U5V7_9PASS</name>
<dbReference type="Pfam" id="PF00780">
    <property type="entry name" value="CNH"/>
    <property type="match status" value="1"/>
</dbReference>
<dbReference type="PROSITE" id="PS00479">
    <property type="entry name" value="ZF_DAG_PE_1"/>
    <property type="match status" value="1"/>
</dbReference>
<dbReference type="InterPro" id="IPR046349">
    <property type="entry name" value="C1-like_sf"/>
</dbReference>
<dbReference type="CDD" id="cd05623">
    <property type="entry name" value="STKc_MRCK_alpha"/>
    <property type="match status" value="1"/>
</dbReference>
<evidence type="ECO:0000256" key="14">
    <source>
        <dbReference type="ARBA" id="ARBA00022833"/>
    </source>
</evidence>
<feature type="compositionally biased region" description="Basic and acidic residues" evidence="24">
    <location>
        <begin position="1681"/>
        <end position="1694"/>
    </location>
</feature>
<keyword evidence="14" id="KW-0862">Zinc</keyword>
<feature type="domain" description="PH" evidence="25">
    <location>
        <begin position="1081"/>
        <end position="1200"/>
    </location>
</feature>
<evidence type="ECO:0000259" key="26">
    <source>
        <dbReference type="PROSITE" id="PS50011"/>
    </source>
</evidence>
<dbReference type="SMART" id="SM00036">
    <property type="entry name" value="CNH"/>
    <property type="match status" value="1"/>
</dbReference>
<feature type="domain" description="Protein kinase" evidence="26">
    <location>
        <begin position="77"/>
        <end position="343"/>
    </location>
</feature>
<dbReference type="PANTHER" id="PTHR22988">
    <property type="entry name" value="MYOTONIC DYSTROPHY S/T KINASE-RELATED"/>
    <property type="match status" value="1"/>
</dbReference>
<evidence type="ECO:0000256" key="17">
    <source>
        <dbReference type="ARBA" id="ARBA00023273"/>
    </source>
</evidence>
<evidence type="ECO:0000256" key="8">
    <source>
        <dbReference type="ARBA" id="ARBA00022553"/>
    </source>
</evidence>
<feature type="compositionally biased region" description="Basic and acidic residues" evidence="24">
    <location>
        <begin position="642"/>
        <end position="654"/>
    </location>
</feature>
<feature type="region of interest" description="Disordered" evidence="24">
    <location>
        <begin position="1616"/>
        <end position="1731"/>
    </location>
</feature>
<evidence type="ECO:0000256" key="18">
    <source>
        <dbReference type="ARBA" id="ARBA00047899"/>
    </source>
</evidence>
<dbReference type="CDD" id="cd01243">
    <property type="entry name" value="PH_MRCK"/>
    <property type="match status" value="1"/>
</dbReference>
<evidence type="ECO:0000256" key="4">
    <source>
        <dbReference type="ARBA" id="ARBA00005719"/>
    </source>
</evidence>
<dbReference type="Gene3D" id="3.30.200.20">
    <property type="entry name" value="Phosphorylase Kinase, domain 1"/>
    <property type="match status" value="1"/>
</dbReference>
<dbReference type="InterPro" id="IPR026611">
    <property type="entry name" value="MRCK_alpha_cat"/>
</dbReference>
<reference evidence="31" key="1">
    <citation type="submission" date="2019-09" db="EMBL/GenBank/DDBJ databases">
        <title>Bird 10,000 Genomes (B10K) Project - Family phase.</title>
        <authorList>
            <person name="Zhang G."/>
        </authorList>
    </citation>
    <scope>NUCLEOTIDE SEQUENCE</scope>
    <source>
        <strain evidence="31">B10K-IZCAS-20218</strain>
        <tissue evidence="31">Blood</tissue>
    </source>
</reference>
<dbReference type="InterPro" id="IPR017441">
    <property type="entry name" value="Protein_kinase_ATP_BS"/>
</dbReference>
<feature type="region of interest" description="Disordered" evidence="24">
    <location>
        <begin position="1592"/>
        <end position="1611"/>
    </location>
</feature>
<comment type="similarity">
    <text evidence="4">Belongs to the protein kinase superfamily. AGC Ser/Thr protein kinase family. DMPK subfamily.</text>
</comment>
<keyword evidence="17" id="KW-0966">Cell projection</keyword>
<dbReference type="InterPro" id="IPR008271">
    <property type="entry name" value="Ser/Thr_kinase_AS"/>
</dbReference>
<dbReference type="GO" id="GO:0004674">
    <property type="term" value="F:protein serine/threonine kinase activity"/>
    <property type="evidence" value="ECO:0007669"/>
    <property type="project" value="UniProtKB-KW"/>
</dbReference>
<keyword evidence="8" id="KW-0597">Phosphoprotein</keyword>
<dbReference type="GO" id="GO:0031032">
    <property type="term" value="P:actomyosin structure organization"/>
    <property type="evidence" value="ECO:0007669"/>
    <property type="project" value="TreeGrafter"/>
</dbReference>
<keyword evidence="16 23" id="KW-0175">Coiled coil</keyword>
<keyword evidence="12" id="KW-0863">Zinc-finger</keyword>
<feature type="domain" description="Phorbol-ester/DAG-type" evidence="27">
    <location>
        <begin position="1011"/>
        <end position="1061"/>
    </location>
</feature>
<evidence type="ECO:0000256" key="2">
    <source>
        <dbReference type="ARBA" id="ARBA00004496"/>
    </source>
</evidence>
<dbReference type="SMART" id="SM00285">
    <property type="entry name" value="PBD"/>
    <property type="match status" value="1"/>
</dbReference>
<evidence type="ECO:0000256" key="7">
    <source>
        <dbReference type="ARBA" id="ARBA00022527"/>
    </source>
</evidence>
<sequence>MSGEVRLKQLEQFILDGPTQTNGQCFSVETLLDILICLYDECNNSPLRREKNILEYLEWAKPFTSKVKQMRLHKEDFEILKVIGRGAFGEVAVVKLKNADKVFAMKILNKWEMLKRAETACFREERDVLVNGDNQWITTLHYAFQDENYLYLVMDYYVGGDLLTLLSKFEDRLPEDMARFYLAEMVIAIDSVHQLHYVHRDIKPDNILMDMNGHIRLADFGSCLKLMEDGTVQSSVAVGTPDYISPEILQAMEDGKGKYGPECDWWSLGVCMYEMLYGETPFYAESLVETYGKIMNHKERFQFPAQVTDVSESAKDLIRRLICSREHRLGQNGIEDFKNHPFFAGIDWDNIRNCEAPYIPEVSSPTDTSNFDVDDDCLKNSETMPPPSHTAFSGHHLPFVGFTYTSSCVLSDRSCLRLTAGPPSMDLDASIQRTLEDSLATEAYERRIRRLEQEKLELSRKLQESTQTVQALQYSTVDGPITASKDLEIKSLKEEIEKLKKQVTESGQLEQQLEEASTARRELDDASRQIKAFEKQVRTLKQEREDLNKELAESSDRLKSQAKELKDAHSQRKLAMQEFSEMNERLTDLHSQKQKLARQLRDKEDEMEVVMQKVESLRQELRRTERLKKELEVQAEAAAAEASKDRKLRERSEQYSKQLESEVEGLKQKQIGRSPGVSSIEHQQEITKLKADLEKKSVFYEEELSKREMMHANEIKSLKKELRDAESQQLALKKEIMVLKDKLEKTRRENQSEREEFETEFKQKYEREKILLTEENKKLTNELDKLSSMFERLSMNNRQLEEEMRDLADKKESVAHWEAQITEIIQWVSDEKDARGYLQALASKMTEELEALRNSSLGARATDMPWKMRRFAKLDMSARLELQSALDAEIRAKQAIQDELNKVKASCISTECKLQESEKKNLELLADIERLKKETEELRSEKGVKHQDSQNSFLAFLNAPTSALDQFERSPSCIPANKGRRVTEHPPRSIHTPTMRTAYIGSGLSAPKPKAHQFVVKSFNTPTKCNQCTSLMVGLIRQGCTCEVCGFSCHVTCADKAPAVCPIPPEQTKGPLGIDPQKGIGTAYEGHVRVPKPAGVKKGWQRALAVICDFKLFLYDVAEGKASQPSVVVSQVIDMRDEEFSVSSVLASDVIHANRKDIPCIFRVTASQLSASSNKCSILILADGENEKSKWVGVLNELHRILKKNKLKDRSVYVPKEAYDSTLPLIKTTQSAAIIDHERIALGNEEGLFVVHVTKDEIIRVGDNKKVHQIELIPSEQLIAVISGRNRHVRLFPMAALDGRETEFYKLAETKGCQAIVSGHTRHGALTCLCVAMKRQVLCYELNQSKTRHKKIKEIQVQGNVQWMSIFSDRLCVGYQSGFLKYPLHGEGSPYSLLHPDDHTLSFISQQPTDAICAVEISNKEYLLCFSSVGVYVDCQGRRSRQQELMWPATPSSCCYNAPYLSVYSENAIDIFDVNSMEWIQTIPLKKVRPLNTEGSLNLLGLETVRLIYFKNKMAEGDELVVPETSDNSRKQMVRNINNKRRYSFRVPEEERMQQRRSMLRDPEMRNKLISNPTNFNHIAHMGPGDGIQILKDLPMNPRPQESRAVFSGSVSIPSIAKSRTEPGRSMSASSGLAARSSAQNGSALRRELSGGSYGAKRQPMASPSDGSLSSGGLDQGSDAPTRDYEREDSDSPRHSTASNSSNLSSPPSPVSPHKTKSLSLESSDHVSWDS</sequence>
<dbReference type="PROSITE" id="PS50081">
    <property type="entry name" value="ZF_DAG_PE_2"/>
    <property type="match status" value="1"/>
</dbReference>
<evidence type="ECO:0000256" key="10">
    <source>
        <dbReference type="ARBA" id="ARBA00022723"/>
    </source>
</evidence>
<dbReference type="InterPro" id="IPR036322">
    <property type="entry name" value="WD40_repeat_dom_sf"/>
</dbReference>
<evidence type="ECO:0000256" key="13">
    <source>
        <dbReference type="ARBA" id="ARBA00022777"/>
    </source>
</evidence>
<dbReference type="EMBL" id="WBNG01000161">
    <property type="protein sequence ID" value="NXD23458.1"/>
    <property type="molecule type" value="Genomic_DNA"/>
</dbReference>
<dbReference type="InterPro" id="IPR050839">
    <property type="entry name" value="Rho-assoc_Ser/Thr_Kinase"/>
</dbReference>
<evidence type="ECO:0000256" key="5">
    <source>
        <dbReference type="ARBA" id="ARBA00012513"/>
    </source>
</evidence>
<dbReference type="InterPro" id="IPR031597">
    <property type="entry name" value="KELK"/>
</dbReference>
<evidence type="ECO:0000259" key="25">
    <source>
        <dbReference type="PROSITE" id="PS50003"/>
    </source>
</evidence>
<feature type="region of interest" description="Disordered" evidence="24">
    <location>
        <begin position="550"/>
        <end position="571"/>
    </location>
</feature>
<dbReference type="InterPro" id="IPR001180">
    <property type="entry name" value="CNH_dom"/>
</dbReference>
<evidence type="ECO:0000256" key="21">
    <source>
        <dbReference type="ARBA" id="ARBA00076683"/>
    </source>
</evidence>